<dbReference type="PRINTS" id="PR00381">
    <property type="entry name" value="KINESINLIGHT"/>
</dbReference>
<dbReference type="SUPFAM" id="SSF81901">
    <property type="entry name" value="HCP-like"/>
    <property type="match status" value="1"/>
</dbReference>
<sequence length="738" mass="86041">MLNQALRMLDGDIIINMGFFLRDIHQQIQQLYEQQVSTYGRKSFIVYRGQGLMKSDFEKLQRTEGGLMSFNNFLSTSKDEEVSIGYARIASTEPDKVGILFIISIDPCIKSTPFACITAHSYYKAQEEEVLFSMHSVFRVSAVKQIDDNNQLYQVELQLTSDDDEQLRVLTDRIRVEAGGDTGWKRLGSLLLKIGQFNKAEELYNVLLQQTSDESEKAFYYNQLELVYSDKSDYEKAICHFEQVLEFDQKILPSNHPDLATSYNNIGLVLKKMGEYSKALSYYEKALEIDEKILPSNHPELATTYNNIGMVLKKMEEYSKALPYYEKALEIDEKTLPLNHPDLATSYNNIGLVHKKMGEYSKAFSFYEKALEIRQISLPSDHPDLATSYNNIGFVYRNMKDYSKALSYFERALDIYQRALPATHPDIKDVKESIETNDNQKEDSVNEISQNIKSKCNHSLPLFLADAVTDLRLSSSFIEIFIRRQLIYQNDSSVIFHHRKVDKLEKDKYSINIHADGFPELEQIWTTMPVYERQGFVRKYLEIPDEFVQRLENIPSDFHLWVMIIYYWYIRCKISPVYLYAVFLCFIKCISLQNDSESMTEQFNALLTTFNINNSRQSMDLSKHEIFFEKFKELAEKDSKKTNFNKRTTYELNCLQVIYLFGLRLNDFFNTPFHYSIYPQDFISGSLFYGFVKYCQEKHFVLNMSNSMDTIFGNKTYLVDLLHSLYNLITPTDAEKDG</sequence>
<accession>A0A813T0Q3</accession>
<dbReference type="OrthoDB" id="2942533at2759"/>
<comment type="subunit">
    <text evidence="4">Oligomeric complex composed of two heavy chains and two light chains.</text>
</comment>
<dbReference type="Gene3D" id="1.25.40.10">
    <property type="entry name" value="Tetratricopeptide repeat domain"/>
    <property type="match status" value="2"/>
</dbReference>
<dbReference type="SMART" id="SM00028">
    <property type="entry name" value="TPR"/>
    <property type="match status" value="6"/>
</dbReference>
<gene>
    <name evidence="5" type="ORF">VCS650_LOCUS4208</name>
</gene>
<dbReference type="Gene3D" id="3.90.176.10">
    <property type="entry name" value="Toxin ADP-ribosyltransferase, Chain A, domain 1"/>
    <property type="match status" value="1"/>
</dbReference>
<feature type="repeat" description="TPR" evidence="3">
    <location>
        <begin position="302"/>
        <end position="335"/>
    </location>
</feature>
<dbReference type="InterPro" id="IPR019734">
    <property type="entry name" value="TPR_rpt"/>
</dbReference>
<feature type="repeat" description="TPR" evidence="3">
    <location>
        <begin position="260"/>
        <end position="293"/>
    </location>
</feature>
<dbReference type="InterPro" id="IPR011990">
    <property type="entry name" value="TPR-like_helical_dom_sf"/>
</dbReference>
<dbReference type="SUPFAM" id="SSF56399">
    <property type="entry name" value="ADP-ribosylation"/>
    <property type="match status" value="1"/>
</dbReference>
<feature type="repeat" description="TPR" evidence="3">
    <location>
        <begin position="218"/>
        <end position="251"/>
    </location>
</feature>
<dbReference type="PANTHER" id="PTHR45641">
    <property type="entry name" value="TETRATRICOPEPTIDE REPEAT PROTEIN (AFU_ORTHOLOGUE AFUA_6G03870)"/>
    <property type="match status" value="1"/>
</dbReference>
<protein>
    <recommendedName>
        <fullName evidence="4">Kinesin light chain</fullName>
    </recommendedName>
</protein>
<keyword evidence="4" id="KW-0963">Cytoplasm</keyword>
<keyword evidence="4" id="KW-0493">Microtubule</keyword>
<comment type="caution">
    <text evidence="5">The sequence shown here is derived from an EMBL/GenBank/DDBJ whole genome shotgun (WGS) entry which is preliminary data.</text>
</comment>
<comment type="similarity">
    <text evidence="4">Belongs to the kinesin light chain family.</text>
</comment>
<evidence type="ECO:0000256" key="3">
    <source>
        <dbReference type="PROSITE-ProRule" id="PRU00339"/>
    </source>
</evidence>
<comment type="function">
    <text evidence="4">Kinesin is a microtubule-associated force-producing protein that play a role in organelle transport.</text>
</comment>
<reference evidence="5" key="1">
    <citation type="submission" date="2021-02" db="EMBL/GenBank/DDBJ databases">
        <authorList>
            <person name="Nowell W R."/>
        </authorList>
    </citation>
    <scope>NUCLEOTIDE SEQUENCE</scope>
</reference>
<dbReference type="GO" id="GO:0005874">
    <property type="term" value="C:microtubule"/>
    <property type="evidence" value="ECO:0007669"/>
    <property type="project" value="UniProtKB-UniRule"/>
</dbReference>
<evidence type="ECO:0000256" key="4">
    <source>
        <dbReference type="RuleBase" id="RU367020"/>
    </source>
</evidence>
<feature type="repeat" description="TPR" evidence="3">
    <location>
        <begin position="344"/>
        <end position="377"/>
    </location>
</feature>
<dbReference type="Pfam" id="PF13424">
    <property type="entry name" value="TPR_12"/>
    <property type="match status" value="2"/>
</dbReference>
<evidence type="ECO:0000313" key="5">
    <source>
        <dbReference type="EMBL" id="CAF0804621.1"/>
    </source>
</evidence>
<dbReference type="Proteomes" id="UP000663891">
    <property type="component" value="Unassembled WGS sequence"/>
</dbReference>
<proteinExistence type="inferred from homology"/>
<evidence type="ECO:0000256" key="2">
    <source>
        <dbReference type="ARBA" id="ARBA00022803"/>
    </source>
</evidence>
<dbReference type="PANTHER" id="PTHR45641:SF19">
    <property type="entry name" value="NEPHROCYSTIN-3"/>
    <property type="match status" value="1"/>
</dbReference>
<feature type="repeat" description="TPR" evidence="3">
    <location>
        <begin position="386"/>
        <end position="419"/>
    </location>
</feature>
<name>A0A813T0Q3_9BILA</name>
<keyword evidence="4" id="KW-0206">Cytoskeleton</keyword>
<evidence type="ECO:0000313" key="6">
    <source>
        <dbReference type="Proteomes" id="UP000663891"/>
    </source>
</evidence>
<keyword evidence="2 3" id="KW-0802">TPR repeat</keyword>
<organism evidence="5 6">
    <name type="scientific">Adineta steineri</name>
    <dbReference type="NCBI Taxonomy" id="433720"/>
    <lineage>
        <taxon>Eukaryota</taxon>
        <taxon>Metazoa</taxon>
        <taxon>Spiralia</taxon>
        <taxon>Gnathifera</taxon>
        <taxon>Rotifera</taxon>
        <taxon>Eurotatoria</taxon>
        <taxon>Bdelloidea</taxon>
        <taxon>Adinetida</taxon>
        <taxon>Adinetidae</taxon>
        <taxon>Adineta</taxon>
    </lineage>
</organism>
<dbReference type="PROSITE" id="PS50005">
    <property type="entry name" value="TPR"/>
    <property type="match status" value="5"/>
</dbReference>
<keyword evidence="1" id="KW-0677">Repeat</keyword>
<dbReference type="PROSITE" id="PS50293">
    <property type="entry name" value="TPR_REGION"/>
    <property type="match status" value="4"/>
</dbReference>
<keyword evidence="4" id="KW-0505">Motor protein</keyword>
<dbReference type="GO" id="GO:0005871">
    <property type="term" value="C:kinesin complex"/>
    <property type="evidence" value="ECO:0007669"/>
    <property type="project" value="UniProtKB-UniRule"/>
</dbReference>
<dbReference type="PROSITE" id="PS51996">
    <property type="entry name" value="TR_MART"/>
    <property type="match status" value="1"/>
</dbReference>
<comment type="subcellular location">
    <subcellularLocation>
        <location evidence="4">Cytoplasm</location>
        <location evidence="4">Cytoskeleton</location>
    </subcellularLocation>
</comment>
<dbReference type="EMBL" id="CAJNON010000023">
    <property type="protein sequence ID" value="CAF0804621.1"/>
    <property type="molecule type" value="Genomic_DNA"/>
</dbReference>
<dbReference type="AlphaFoldDB" id="A0A813T0Q3"/>
<evidence type="ECO:0000256" key="1">
    <source>
        <dbReference type="ARBA" id="ARBA00022737"/>
    </source>
</evidence>